<dbReference type="PANTHER" id="PTHR30185:SF15">
    <property type="entry name" value="CRYPTIC BETA-GLUCOSIDE BGL OPERON ANTITERMINATOR"/>
    <property type="match status" value="1"/>
</dbReference>
<evidence type="ECO:0000256" key="1">
    <source>
        <dbReference type="ARBA" id="ARBA00022737"/>
    </source>
</evidence>
<dbReference type="InterPro" id="IPR036650">
    <property type="entry name" value="CAT_RNA-bd_dom_sf"/>
</dbReference>
<evidence type="ECO:0000259" key="2">
    <source>
        <dbReference type="PROSITE" id="PS51372"/>
    </source>
</evidence>
<gene>
    <name evidence="3" type="ORF">CTEST_11515</name>
</gene>
<dbReference type="PANTHER" id="PTHR30185">
    <property type="entry name" value="CRYPTIC BETA-GLUCOSIDE BGL OPERON ANTITERMINATOR"/>
    <property type="match status" value="1"/>
</dbReference>
<dbReference type="SMART" id="SM01061">
    <property type="entry name" value="CAT_RBD"/>
    <property type="match status" value="1"/>
</dbReference>
<dbReference type="SUPFAM" id="SSF50151">
    <property type="entry name" value="SacY-like RNA-binding domain"/>
    <property type="match status" value="1"/>
</dbReference>
<dbReference type="OrthoDB" id="9813552at2"/>
<name>A0A0G3HAE3_9CORY</name>
<organism evidence="3 4">
    <name type="scientific">Corynebacterium testudinoris</name>
    <dbReference type="NCBI Taxonomy" id="136857"/>
    <lineage>
        <taxon>Bacteria</taxon>
        <taxon>Bacillati</taxon>
        <taxon>Actinomycetota</taxon>
        <taxon>Actinomycetes</taxon>
        <taxon>Mycobacteriales</taxon>
        <taxon>Corynebacteriaceae</taxon>
        <taxon>Corynebacterium</taxon>
    </lineage>
</organism>
<proteinExistence type="predicted"/>
<accession>A0A0G3HAE3</accession>
<sequence>MVESHPRVVRVLSNNAVLARVGDDDSDDGGLVLVGRGIGFGRQVGDPVSATADQRQYIELSPDKVQLLTSLNALDPYVIETISTAVDLAADLLGELHPSVYLVLAEHLSYAVDRVGKGEVIRNSLLEEIKAVFSAEFGAAELIVQYLNSHLTVDLPIDEAAFIALHLNAARSGVTVKQPLAKANELAGLATFVRHRLPREVGTASTSDDGLITTLTYVQRRARAGQWRDNHAQRSIARDLPREYDLAEQVLCRILDTATLPREAAGEAAYLAVFLHGWEQTSQLKTHTRKEQS</sequence>
<dbReference type="STRING" id="136857.CTEST_11515"/>
<dbReference type="InterPro" id="IPR050661">
    <property type="entry name" value="BglG_antiterminators"/>
</dbReference>
<evidence type="ECO:0000313" key="4">
    <source>
        <dbReference type="Proteomes" id="UP000035540"/>
    </source>
</evidence>
<dbReference type="InterPro" id="IPR011608">
    <property type="entry name" value="PRD"/>
</dbReference>
<dbReference type="GO" id="GO:0003723">
    <property type="term" value="F:RNA binding"/>
    <property type="evidence" value="ECO:0007669"/>
    <property type="project" value="InterPro"/>
</dbReference>
<dbReference type="KEGG" id="cted:CTEST_11515"/>
<dbReference type="RefSeq" id="WP_047253824.1">
    <property type="nucleotide sequence ID" value="NZ_CP011545.1"/>
</dbReference>
<dbReference type="SUPFAM" id="SSF63520">
    <property type="entry name" value="PTS-regulatory domain, PRD"/>
    <property type="match status" value="1"/>
</dbReference>
<evidence type="ECO:0000313" key="3">
    <source>
        <dbReference type="EMBL" id="AKK09710.1"/>
    </source>
</evidence>
<keyword evidence="4" id="KW-1185">Reference proteome</keyword>
<dbReference type="PATRIC" id="fig|136857.5.peg.2272"/>
<dbReference type="InterPro" id="IPR036634">
    <property type="entry name" value="PRD_sf"/>
</dbReference>
<dbReference type="Gene3D" id="1.10.1790.10">
    <property type="entry name" value="PRD domain"/>
    <property type="match status" value="1"/>
</dbReference>
<reference evidence="4" key="2">
    <citation type="submission" date="2015-05" db="EMBL/GenBank/DDBJ databases">
        <title>Complete genome sequence of Corynebacterium testudinoris DSM 44614, recovered from necrotic lesions in the mouth of a tortoise.</title>
        <authorList>
            <person name="Ruckert C."/>
            <person name="Albersmeier A."/>
            <person name="Winkler A."/>
            <person name="Tauch A."/>
        </authorList>
    </citation>
    <scope>NUCLEOTIDE SEQUENCE [LARGE SCALE GENOMIC DNA]</scope>
    <source>
        <strain evidence="4">DSM 44614</strain>
    </source>
</reference>
<dbReference type="InterPro" id="IPR004341">
    <property type="entry name" value="CAT_RNA-bd_dom"/>
</dbReference>
<dbReference type="EMBL" id="CP011545">
    <property type="protein sequence ID" value="AKK09710.1"/>
    <property type="molecule type" value="Genomic_DNA"/>
</dbReference>
<dbReference type="GO" id="GO:0006355">
    <property type="term" value="P:regulation of DNA-templated transcription"/>
    <property type="evidence" value="ECO:0007669"/>
    <property type="project" value="InterPro"/>
</dbReference>
<protein>
    <submittedName>
        <fullName evidence="3">Transcriptional antiterminator, BglG family</fullName>
    </submittedName>
</protein>
<reference evidence="3 4" key="1">
    <citation type="journal article" date="2015" name="Genome Announc.">
        <title>Complete Genome Sequence of the Type Strain Corynebacterium testudinoris DSM 44614, Recovered from Necrotic Lesions in the Mouth of a Tortoise.</title>
        <authorList>
            <person name="Ruckert C."/>
            <person name="Kriete M."/>
            <person name="Jaenicke S."/>
            <person name="Winkler A."/>
            <person name="Tauch A."/>
        </authorList>
    </citation>
    <scope>NUCLEOTIDE SEQUENCE [LARGE SCALE GENOMIC DNA]</scope>
    <source>
        <strain evidence="3 4">DSM 44614</strain>
    </source>
</reference>
<dbReference type="Pfam" id="PF03123">
    <property type="entry name" value="CAT_RBD"/>
    <property type="match status" value="1"/>
</dbReference>
<keyword evidence="1" id="KW-0677">Repeat</keyword>
<dbReference type="Proteomes" id="UP000035540">
    <property type="component" value="Chromosome"/>
</dbReference>
<feature type="domain" description="PRD" evidence="2">
    <location>
        <begin position="73"/>
        <end position="177"/>
    </location>
</feature>
<dbReference type="Gene3D" id="2.30.24.10">
    <property type="entry name" value="CAT RNA-binding domain"/>
    <property type="match status" value="1"/>
</dbReference>
<dbReference type="AlphaFoldDB" id="A0A0G3HAE3"/>
<dbReference type="PROSITE" id="PS51372">
    <property type="entry name" value="PRD_2"/>
    <property type="match status" value="1"/>
</dbReference>
<dbReference type="Pfam" id="PF00874">
    <property type="entry name" value="PRD"/>
    <property type="match status" value="1"/>
</dbReference>